<evidence type="ECO:0000259" key="8">
    <source>
        <dbReference type="Pfam" id="PF12832"/>
    </source>
</evidence>
<evidence type="ECO:0000256" key="7">
    <source>
        <dbReference type="SAM" id="Phobius"/>
    </source>
</evidence>
<feature type="transmembrane region" description="Helical" evidence="7">
    <location>
        <begin position="187"/>
        <end position="205"/>
    </location>
</feature>
<sequence>MITTEENFPNDSHCDTLQSEANNELSSQLLSEPLLDQNEVPNDDTSNNSNGDYPSASRLLFFRSIYFLSGLSSATWGRFAVIYYNQVKHLSSEQIGVLQGLLRLMGFVTLPLWGYVADMIQSRKKVYLFCNTMSVVSLLLLSRAQNFLTILCCVIGMASFKSSGVLDAHTLDFLGERHRGMYGTIRMMMAISWGLGAVIMGWITDKYGFDWNFGLFGGMMTTVLLLTAFGLPSKSQKEQERYDNMNRSHNDDGQEEEEEEGIVSSSPQLSTLFASIFRFPVLLWLTEVAVIGSGMSIVETFLFVHMQDDLQSTTTLCGYSVGVTVLLEVPIFHNSKYLLKEWGHDKLFMIAMIAYIIRAFGYTMLTTSTVHWVLALEIFHGITFGCMWIASVDFSARVAPEEWSTTFQSVLSMTMSCIGGGIGPIVGGIVMDHFGVNLIFQAMGVVVLCVALMHLIVWQGFGGGHDAFLSSIVESESE</sequence>
<feature type="transmembrane region" description="Helical" evidence="7">
    <location>
        <begin position="65"/>
        <end position="84"/>
    </location>
</feature>
<comment type="similarity">
    <text evidence="2">Belongs to the major facilitator superfamily. MFSD6 family.</text>
</comment>
<dbReference type="Pfam" id="PF12832">
    <property type="entry name" value="MFS_1_like"/>
    <property type="match status" value="1"/>
</dbReference>
<evidence type="ECO:0000256" key="4">
    <source>
        <dbReference type="ARBA" id="ARBA00022989"/>
    </source>
</evidence>
<dbReference type="InterPro" id="IPR051717">
    <property type="entry name" value="MFS_MFSD6"/>
</dbReference>
<dbReference type="InterPro" id="IPR036259">
    <property type="entry name" value="MFS_trans_sf"/>
</dbReference>
<reference evidence="9" key="1">
    <citation type="submission" date="2023-08" db="EMBL/GenBank/DDBJ databases">
        <authorList>
            <person name="Audoor S."/>
            <person name="Bilcke G."/>
        </authorList>
    </citation>
    <scope>NUCLEOTIDE SEQUENCE</scope>
</reference>
<evidence type="ECO:0000256" key="3">
    <source>
        <dbReference type="ARBA" id="ARBA00022692"/>
    </source>
</evidence>
<feature type="transmembrane region" description="Helical" evidence="7">
    <location>
        <begin position="372"/>
        <end position="390"/>
    </location>
</feature>
<feature type="transmembrane region" description="Helical" evidence="7">
    <location>
        <begin position="410"/>
        <end position="431"/>
    </location>
</feature>
<dbReference type="Gene3D" id="1.20.1250.20">
    <property type="entry name" value="MFS general substrate transporter like domains"/>
    <property type="match status" value="2"/>
</dbReference>
<dbReference type="AlphaFoldDB" id="A0AAD2FQ34"/>
<comment type="subcellular location">
    <subcellularLocation>
        <location evidence="1">Membrane</location>
        <topology evidence="1">Multi-pass membrane protein</topology>
    </subcellularLocation>
</comment>
<dbReference type="PANTHER" id="PTHR16172">
    <property type="entry name" value="MAJOR FACILITATOR SUPERFAMILY DOMAIN-CONTAINING PROTEIN 6-LIKE"/>
    <property type="match status" value="1"/>
</dbReference>
<feature type="region of interest" description="Disordered" evidence="6">
    <location>
        <begin position="237"/>
        <end position="263"/>
    </location>
</feature>
<evidence type="ECO:0000256" key="1">
    <source>
        <dbReference type="ARBA" id="ARBA00004141"/>
    </source>
</evidence>
<feature type="transmembrane region" description="Helical" evidence="7">
    <location>
        <begin position="347"/>
        <end position="365"/>
    </location>
</feature>
<keyword evidence="5 7" id="KW-0472">Membrane</keyword>
<gene>
    <name evidence="9" type="ORF">CYCCA115_LOCUS11547</name>
</gene>
<proteinExistence type="inferred from homology"/>
<feature type="transmembrane region" description="Helical" evidence="7">
    <location>
        <begin position="147"/>
        <end position="166"/>
    </location>
</feature>
<dbReference type="SUPFAM" id="SSF103473">
    <property type="entry name" value="MFS general substrate transporter"/>
    <property type="match status" value="1"/>
</dbReference>
<feature type="transmembrane region" description="Helical" evidence="7">
    <location>
        <begin position="211"/>
        <end position="231"/>
    </location>
</feature>
<evidence type="ECO:0000313" key="10">
    <source>
        <dbReference type="Proteomes" id="UP001295423"/>
    </source>
</evidence>
<dbReference type="InterPro" id="IPR024989">
    <property type="entry name" value="MFS_assoc_dom"/>
</dbReference>
<name>A0AAD2FQ34_9STRA</name>
<feature type="domain" description="Major facilitator superfamily associated" evidence="8">
    <location>
        <begin position="83"/>
        <end position="442"/>
    </location>
</feature>
<comment type="caution">
    <text evidence="9">The sequence shown here is derived from an EMBL/GenBank/DDBJ whole genome shotgun (WGS) entry which is preliminary data.</text>
</comment>
<dbReference type="Proteomes" id="UP001295423">
    <property type="component" value="Unassembled WGS sequence"/>
</dbReference>
<protein>
    <recommendedName>
        <fullName evidence="8">Major facilitator superfamily associated domain-containing protein</fullName>
    </recommendedName>
</protein>
<dbReference type="EMBL" id="CAKOGP040001747">
    <property type="protein sequence ID" value="CAJ1948299.1"/>
    <property type="molecule type" value="Genomic_DNA"/>
</dbReference>
<organism evidence="9 10">
    <name type="scientific">Cylindrotheca closterium</name>
    <dbReference type="NCBI Taxonomy" id="2856"/>
    <lineage>
        <taxon>Eukaryota</taxon>
        <taxon>Sar</taxon>
        <taxon>Stramenopiles</taxon>
        <taxon>Ochrophyta</taxon>
        <taxon>Bacillariophyta</taxon>
        <taxon>Bacillariophyceae</taxon>
        <taxon>Bacillariophycidae</taxon>
        <taxon>Bacillariales</taxon>
        <taxon>Bacillariaceae</taxon>
        <taxon>Cylindrotheca</taxon>
    </lineage>
</organism>
<feature type="transmembrane region" description="Helical" evidence="7">
    <location>
        <begin position="281"/>
        <end position="304"/>
    </location>
</feature>
<evidence type="ECO:0000313" key="9">
    <source>
        <dbReference type="EMBL" id="CAJ1948299.1"/>
    </source>
</evidence>
<dbReference type="GO" id="GO:0016020">
    <property type="term" value="C:membrane"/>
    <property type="evidence" value="ECO:0007669"/>
    <property type="project" value="UniProtKB-SubCell"/>
</dbReference>
<keyword evidence="3 7" id="KW-0812">Transmembrane</keyword>
<feature type="transmembrane region" description="Helical" evidence="7">
    <location>
        <begin position="438"/>
        <end position="461"/>
    </location>
</feature>
<evidence type="ECO:0000256" key="5">
    <source>
        <dbReference type="ARBA" id="ARBA00023136"/>
    </source>
</evidence>
<keyword evidence="10" id="KW-1185">Reference proteome</keyword>
<feature type="compositionally biased region" description="Basic and acidic residues" evidence="6">
    <location>
        <begin position="237"/>
        <end position="252"/>
    </location>
</feature>
<evidence type="ECO:0000256" key="2">
    <source>
        <dbReference type="ARBA" id="ARBA00005241"/>
    </source>
</evidence>
<keyword evidence="4 7" id="KW-1133">Transmembrane helix</keyword>
<evidence type="ECO:0000256" key="6">
    <source>
        <dbReference type="SAM" id="MobiDB-lite"/>
    </source>
</evidence>
<feature type="transmembrane region" description="Helical" evidence="7">
    <location>
        <begin position="96"/>
        <end position="114"/>
    </location>
</feature>
<dbReference type="PANTHER" id="PTHR16172:SF41">
    <property type="entry name" value="MAJOR FACILITATOR SUPERFAMILY DOMAIN-CONTAINING PROTEIN 6-LIKE"/>
    <property type="match status" value="1"/>
</dbReference>
<accession>A0AAD2FQ34</accession>